<evidence type="ECO:0000259" key="14">
    <source>
        <dbReference type="PROSITE" id="PS51193"/>
    </source>
</evidence>
<evidence type="ECO:0000256" key="1">
    <source>
        <dbReference type="ARBA" id="ARBA00001966"/>
    </source>
</evidence>
<protein>
    <submittedName>
        <fullName evidence="15">Putative dna repair helicase</fullName>
    </submittedName>
</protein>
<evidence type="ECO:0000256" key="6">
    <source>
        <dbReference type="ARBA" id="ARBA00022801"/>
    </source>
</evidence>
<dbReference type="InterPro" id="IPR013020">
    <property type="entry name" value="Rad3/Chl1-like"/>
</dbReference>
<evidence type="ECO:0000256" key="2">
    <source>
        <dbReference type="ARBA" id="ARBA00004123"/>
    </source>
</evidence>
<dbReference type="FunFam" id="3.40.50.300:FF:001250">
    <property type="entry name" value="Putative ATP-dependent RNA helicase DDX11"/>
    <property type="match status" value="1"/>
</dbReference>
<evidence type="ECO:0000256" key="3">
    <source>
        <dbReference type="ARBA" id="ARBA00008435"/>
    </source>
</evidence>
<dbReference type="InterPro" id="IPR045028">
    <property type="entry name" value="DinG/Rad3-like"/>
</dbReference>
<keyword evidence="9" id="KW-0408">Iron</keyword>
<organism evidence="15">
    <name type="scientific">Triatoma infestans</name>
    <name type="common">Assassin bug</name>
    <dbReference type="NCBI Taxonomy" id="30076"/>
    <lineage>
        <taxon>Eukaryota</taxon>
        <taxon>Metazoa</taxon>
        <taxon>Ecdysozoa</taxon>
        <taxon>Arthropoda</taxon>
        <taxon>Hexapoda</taxon>
        <taxon>Insecta</taxon>
        <taxon>Pterygota</taxon>
        <taxon>Neoptera</taxon>
        <taxon>Paraneoptera</taxon>
        <taxon>Hemiptera</taxon>
        <taxon>Heteroptera</taxon>
        <taxon>Panheteroptera</taxon>
        <taxon>Cimicomorpha</taxon>
        <taxon>Reduviidae</taxon>
        <taxon>Triatominae</taxon>
        <taxon>Triatoma</taxon>
    </lineage>
</organism>
<sequence length="870" mass="99113">DKLRAPDDFTFPFPPYGIQLDFMKNLYKTIEDKKIGIFESPTGTGKSLSIICGALTWLRDHEEREIRNLEVALKKIESSHEQSDGDWLTAQIKQRENNTILQQLRQQLDKIHLRNDNIKKIKEHVKEKSKKWKAPNIATNLANEKENEENENKKTEESDDLLEEFLDHSEDSDTNLEEPDKEEEEQPITRIIYCSRTHSQLSQFISEIKKTKFSVDARIVHLASRQNYCINKEFKNITNVAIINEKCLEMQHGKECSTTLKDDEGIAVKRKKTKSITKCLHMKGITEFSEMILSQVMDVEAVSQCGKKTGSCPYYATRTSIPLSQVLVIPYHTLLHKGSREASGLCLNNSIILIDEAHNLLETISHIHSSQITGQQLIVTHSQLCQYRDRYATKFSAINLLYLNQLIFVISAFMKLIRNGNDNDIRPNVQLLKVADFIMAAEIDNYNLYKLLAFCKQSKIAHKLQRFSDKSGSFVKIDHKIKNNSATGIKEFIQGIKNKKNTLKKTKPIQNQGSGEHSNNEIESEEQISQPLFPVLAFLSCLTQEFKDGRIVVSREITTGKSAFKYLLLEPASVVSDIVNKARSVILAGGTMEPVSEFKERLFNICGIPANRITHFSCGHVIPKENILPIIVCIGPTGKQFDFSYNSRSSTVMLNEIGRLLINVCNVVPSGMVCFFPSYDYENYVYEYLEKNGIIKNISIKKKVFREPKKSSEVEKVLTDYSLHIENSKKHGKTSGALLFSVVGGKLSEGLNFSDDLGRCVIVIGMPYPNRTSPELQEKMKYLEEHCGSNAGKIHYENLCMKAVNQSVGRSIRHRNDYSSVLLVDQRYSRPNIHKLLPKWMQESLKIEREKFGPVLGQLSKFFKLHTPTS</sequence>
<comment type="similarity">
    <text evidence="3">Belongs to the DEAD box helicase family. DEAH subfamily. DDX11/CHL1 sub-subfamily.</text>
</comment>
<dbReference type="InterPro" id="IPR006554">
    <property type="entry name" value="Helicase-like_DEXD_c2"/>
</dbReference>
<comment type="cofactor">
    <cofactor evidence="1">
        <name>[4Fe-4S] cluster</name>
        <dbReference type="ChEBI" id="CHEBI:49883"/>
    </cofactor>
</comment>
<dbReference type="GO" id="GO:0016818">
    <property type="term" value="F:hydrolase activity, acting on acid anhydrides, in phosphorus-containing anhydrides"/>
    <property type="evidence" value="ECO:0007669"/>
    <property type="project" value="InterPro"/>
</dbReference>
<proteinExistence type="evidence at transcript level"/>
<comment type="subcellular location">
    <subcellularLocation>
        <location evidence="2">Nucleus</location>
    </subcellularLocation>
</comment>
<dbReference type="GO" id="GO:0051536">
    <property type="term" value="F:iron-sulfur cluster binding"/>
    <property type="evidence" value="ECO:0007669"/>
    <property type="project" value="UniProtKB-KW"/>
</dbReference>
<dbReference type="AlphaFoldDB" id="A0A023F2L6"/>
<dbReference type="SUPFAM" id="SSF52540">
    <property type="entry name" value="P-loop containing nucleoside triphosphate hydrolases"/>
    <property type="match status" value="1"/>
</dbReference>
<dbReference type="GO" id="GO:0003677">
    <property type="term" value="F:DNA binding"/>
    <property type="evidence" value="ECO:0007669"/>
    <property type="project" value="InterPro"/>
</dbReference>
<keyword evidence="4" id="KW-0479">Metal-binding</keyword>
<dbReference type="GO" id="GO:0005524">
    <property type="term" value="F:ATP binding"/>
    <property type="evidence" value="ECO:0007669"/>
    <property type="project" value="UniProtKB-KW"/>
</dbReference>
<dbReference type="PANTHER" id="PTHR11472:SF41">
    <property type="entry name" value="ATP-DEPENDENT DNA HELICASE DDX11-RELATED"/>
    <property type="match status" value="1"/>
</dbReference>
<dbReference type="Pfam" id="PF13307">
    <property type="entry name" value="Helicase_C_2"/>
    <property type="match status" value="1"/>
</dbReference>
<evidence type="ECO:0000256" key="9">
    <source>
        <dbReference type="ARBA" id="ARBA00023004"/>
    </source>
</evidence>
<dbReference type="EMBL" id="GBBI01003438">
    <property type="protein sequence ID" value="JAC15274.1"/>
    <property type="molecule type" value="mRNA"/>
</dbReference>
<dbReference type="InterPro" id="IPR027417">
    <property type="entry name" value="P-loop_NTPase"/>
</dbReference>
<evidence type="ECO:0000256" key="10">
    <source>
        <dbReference type="ARBA" id="ARBA00023014"/>
    </source>
</evidence>
<dbReference type="GO" id="GO:0046872">
    <property type="term" value="F:metal ion binding"/>
    <property type="evidence" value="ECO:0007669"/>
    <property type="project" value="UniProtKB-KW"/>
</dbReference>
<keyword evidence="5" id="KW-0547">Nucleotide-binding</keyword>
<dbReference type="PANTHER" id="PTHR11472">
    <property type="entry name" value="DNA REPAIR DEAD HELICASE RAD3/XP-D SUBFAMILY MEMBER"/>
    <property type="match status" value="1"/>
</dbReference>
<dbReference type="SMART" id="SM00491">
    <property type="entry name" value="HELICc2"/>
    <property type="match status" value="1"/>
</dbReference>
<keyword evidence="7 15" id="KW-0347">Helicase</keyword>
<keyword evidence="12" id="KW-0539">Nucleus</keyword>
<evidence type="ECO:0000256" key="4">
    <source>
        <dbReference type="ARBA" id="ARBA00022723"/>
    </source>
</evidence>
<feature type="domain" description="Helicase ATP-binding" evidence="14">
    <location>
        <begin position="5"/>
        <end position="407"/>
    </location>
</feature>
<feature type="region of interest" description="Disordered" evidence="13">
    <location>
        <begin position="504"/>
        <end position="523"/>
    </location>
</feature>
<keyword evidence="6" id="KW-0378">Hydrolase</keyword>
<dbReference type="NCBIfam" id="TIGR00604">
    <property type="entry name" value="rad3"/>
    <property type="match status" value="1"/>
</dbReference>
<dbReference type="Gene3D" id="3.40.50.300">
    <property type="entry name" value="P-loop containing nucleotide triphosphate hydrolases"/>
    <property type="match status" value="3"/>
</dbReference>
<evidence type="ECO:0000256" key="8">
    <source>
        <dbReference type="ARBA" id="ARBA00022840"/>
    </source>
</evidence>
<dbReference type="InterPro" id="IPR014013">
    <property type="entry name" value="Helic_SF1/SF2_ATP-bd_DinG/Rad3"/>
</dbReference>
<evidence type="ECO:0000256" key="12">
    <source>
        <dbReference type="ARBA" id="ARBA00023242"/>
    </source>
</evidence>
<dbReference type="PROSITE" id="PS51193">
    <property type="entry name" value="HELICASE_ATP_BIND_2"/>
    <property type="match status" value="1"/>
</dbReference>
<keyword evidence="11" id="KW-0413">Isomerase</keyword>
<evidence type="ECO:0000256" key="11">
    <source>
        <dbReference type="ARBA" id="ARBA00023235"/>
    </source>
</evidence>
<name>A0A023F2L6_TRIIF</name>
<dbReference type="GO" id="GO:0034085">
    <property type="term" value="P:establishment of sister chromatid cohesion"/>
    <property type="evidence" value="ECO:0007669"/>
    <property type="project" value="TreeGrafter"/>
</dbReference>
<keyword evidence="10" id="KW-0411">Iron-sulfur</keyword>
<dbReference type="GO" id="GO:0006139">
    <property type="term" value="P:nucleobase-containing compound metabolic process"/>
    <property type="evidence" value="ECO:0007669"/>
    <property type="project" value="InterPro"/>
</dbReference>
<dbReference type="InterPro" id="IPR010614">
    <property type="entry name" value="RAD3-like_helicase_DEAD"/>
</dbReference>
<accession>A0A023F2L6</accession>
<keyword evidence="8" id="KW-0067">ATP-binding</keyword>
<dbReference type="Pfam" id="PF06733">
    <property type="entry name" value="DEAD_2"/>
    <property type="match status" value="1"/>
</dbReference>
<evidence type="ECO:0000313" key="15">
    <source>
        <dbReference type="EMBL" id="JAC15274.1"/>
    </source>
</evidence>
<dbReference type="CDD" id="cd18788">
    <property type="entry name" value="SF2_C_XPD"/>
    <property type="match status" value="1"/>
</dbReference>
<feature type="region of interest" description="Disordered" evidence="13">
    <location>
        <begin position="124"/>
        <end position="159"/>
    </location>
</feature>
<reference evidence="15" key="1">
    <citation type="journal article" date="2014" name="PLoS Negl. Trop. Dis.">
        <title>An updated insight into the Sialotranscriptome of Triatoma infestans: developmental stage and geographic variations.</title>
        <authorList>
            <person name="Schwarz A."/>
            <person name="Medrano-Mercado N."/>
            <person name="Schaub G.A."/>
            <person name="Struchiner C.J."/>
            <person name="Bargues M.D."/>
            <person name="Levy M.Z."/>
            <person name="Ribeiro J.M."/>
        </authorList>
    </citation>
    <scope>NUCLEOTIDE SEQUENCE</scope>
    <source>
        <strain evidence="15">Chile</strain>
        <tissue evidence="15">Salivary glands</tissue>
    </source>
</reference>
<evidence type="ECO:0000256" key="7">
    <source>
        <dbReference type="ARBA" id="ARBA00022806"/>
    </source>
</evidence>
<dbReference type="SMART" id="SM00488">
    <property type="entry name" value="DEXDc2"/>
    <property type="match status" value="1"/>
</dbReference>
<dbReference type="GO" id="GO:0003678">
    <property type="term" value="F:DNA helicase activity"/>
    <property type="evidence" value="ECO:0007669"/>
    <property type="project" value="InterPro"/>
</dbReference>
<dbReference type="InterPro" id="IPR006555">
    <property type="entry name" value="ATP-dep_Helicase_C"/>
</dbReference>
<evidence type="ECO:0000256" key="5">
    <source>
        <dbReference type="ARBA" id="ARBA00022741"/>
    </source>
</evidence>
<evidence type="ECO:0000256" key="13">
    <source>
        <dbReference type="SAM" id="MobiDB-lite"/>
    </source>
</evidence>
<feature type="non-terminal residue" evidence="15">
    <location>
        <position position="1"/>
    </location>
</feature>
<dbReference type="GO" id="GO:0005634">
    <property type="term" value="C:nucleus"/>
    <property type="evidence" value="ECO:0007669"/>
    <property type="project" value="UniProtKB-SubCell"/>
</dbReference>